<sequence length="116" mass="13068">MTSMKRISSLKRISSTCDVKRLMNAPAAKGEQYVPTDVEHLANIFTHGIGVPPSAIGTLFMIYLAKTKLQYFIALLYGLALMTLFSVSCTYHTICYRGIFRKLKETFHFGDRAILI</sequence>
<evidence type="ECO:0000256" key="4">
    <source>
        <dbReference type="ARBA" id="ARBA00022989"/>
    </source>
</evidence>
<dbReference type="EMBL" id="JARBDR010000214">
    <property type="protein sequence ID" value="KAJ8319218.1"/>
    <property type="molecule type" value="Genomic_DNA"/>
</dbReference>
<protein>
    <submittedName>
        <fullName evidence="7">Uncharacterized protein</fullName>
    </submittedName>
</protein>
<keyword evidence="4 6" id="KW-1133">Transmembrane helix</keyword>
<evidence type="ECO:0000256" key="6">
    <source>
        <dbReference type="SAM" id="Phobius"/>
    </source>
</evidence>
<reference evidence="7 8" key="1">
    <citation type="submission" date="2022-12" db="EMBL/GenBank/DDBJ databases">
        <title>Chromosome-level genome of Tegillarca granosa.</title>
        <authorList>
            <person name="Kim J."/>
        </authorList>
    </citation>
    <scope>NUCLEOTIDE SEQUENCE [LARGE SCALE GENOMIC DNA]</scope>
    <source>
        <strain evidence="7">Teg-2019</strain>
        <tissue evidence="7">Adductor muscle</tissue>
    </source>
</reference>
<evidence type="ECO:0000313" key="8">
    <source>
        <dbReference type="Proteomes" id="UP001217089"/>
    </source>
</evidence>
<evidence type="ECO:0000256" key="5">
    <source>
        <dbReference type="ARBA" id="ARBA00023136"/>
    </source>
</evidence>
<organism evidence="7 8">
    <name type="scientific">Tegillarca granosa</name>
    <name type="common">Malaysian cockle</name>
    <name type="synonym">Anadara granosa</name>
    <dbReference type="NCBI Taxonomy" id="220873"/>
    <lineage>
        <taxon>Eukaryota</taxon>
        <taxon>Metazoa</taxon>
        <taxon>Spiralia</taxon>
        <taxon>Lophotrochozoa</taxon>
        <taxon>Mollusca</taxon>
        <taxon>Bivalvia</taxon>
        <taxon>Autobranchia</taxon>
        <taxon>Pteriomorphia</taxon>
        <taxon>Arcoida</taxon>
        <taxon>Arcoidea</taxon>
        <taxon>Arcidae</taxon>
        <taxon>Tegillarca</taxon>
    </lineage>
</organism>
<dbReference type="InterPro" id="IPR004254">
    <property type="entry name" value="AdipoR/HlyIII-related"/>
</dbReference>
<keyword evidence="3 6" id="KW-0812">Transmembrane</keyword>
<comment type="similarity">
    <text evidence="2">Belongs to the ADIPOR family.</text>
</comment>
<evidence type="ECO:0000313" key="7">
    <source>
        <dbReference type="EMBL" id="KAJ8319218.1"/>
    </source>
</evidence>
<gene>
    <name evidence="7" type="ORF">KUTeg_004309</name>
</gene>
<dbReference type="Pfam" id="PF03006">
    <property type="entry name" value="HlyIII"/>
    <property type="match status" value="1"/>
</dbReference>
<dbReference type="Proteomes" id="UP001217089">
    <property type="component" value="Unassembled WGS sequence"/>
</dbReference>
<accession>A0ABQ9FPL3</accession>
<feature type="transmembrane region" description="Helical" evidence="6">
    <location>
        <begin position="71"/>
        <end position="94"/>
    </location>
</feature>
<proteinExistence type="inferred from homology"/>
<keyword evidence="8" id="KW-1185">Reference proteome</keyword>
<comment type="subcellular location">
    <subcellularLocation>
        <location evidence="1">Membrane</location>
        <topology evidence="1">Multi-pass membrane protein</topology>
    </subcellularLocation>
</comment>
<keyword evidence="5 6" id="KW-0472">Membrane</keyword>
<evidence type="ECO:0000256" key="1">
    <source>
        <dbReference type="ARBA" id="ARBA00004141"/>
    </source>
</evidence>
<feature type="transmembrane region" description="Helical" evidence="6">
    <location>
        <begin position="44"/>
        <end position="65"/>
    </location>
</feature>
<name>A0ABQ9FPL3_TEGGR</name>
<comment type="caution">
    <text evidence="7">The sequence shown here is derived from an EMBL/GenBank/DDBJ whole genome shotgun (WGS) entry which is preliminary data.</text>
</comment>
<evidence type="ECO:0000256" key="2">
    <source>
        <dbReference type="ARBA" id="ARBA00007018"/>
    </source>
</evidence>
<evidence type="ECO:0000256" key="3">
    <source>
        <dbReference type="ARBA" id="ARBA00022692"/>
    </source>
</evidence>